<evidence type="ECO:0000256" key="1">
    <source>
        <dbReference type="SAM" id="SignalP"/>
    </source>
</evidence>
<comment type="caution">
    <text evidence="2">The sequence shown here is derived from an EMBL/GenBank/DDBJ whole genome shotgun (WGS) entry which is preliminary data.</text>
</comment>
<accession>I4EGU9</accession>
<dbReference type="Proteomes" id="UP000004221">
    <property type="component" value="Unassembled WGS sequence"/>
</dbReference>
<organism evidence="2 3">
    <name type="scientific">Nitrolancea hollandica Lb</name>
    <dbReference type="NCBI Taxonomy" id="1129897"/>
    <lineage>
        <taxon>Bacteria</taxon>
        <taxon>Pseudomonadati</taxon>
        <taxon>Thermomicrobiota</taxon>
        <taxon>Thermomicrobia</taxon>
        <taxon>Sphaerobacterales</taxon>
        <taxon>Sphaerobacterineae</taxon>
        <taxon>Sphaerobacteraceae</taxon>
        <taxon>Nitrolancea</taxon>
    </lineage>
</organism>
<gene>
    <name evidence="2" type="ORF">NITHO_2820002</name>
</gene>
<reference evidence="2 3" key="1">
    <citation type="journal article" date="2012" name="ISME J.">
        <title>Nitrification expanded: discovery, physiology and genomics of a nitrite-oxidizing bacterium from the phylum Chloroflexi.</title>
        <authorList>
            <person name="Sorokin D.Y."/>
            <person name="Lucker S."/>
            <person name="Vejmelkova D."/>
            <person name="Kostrikina N.A."/>
            <person name="Kleerebezem R."/>
            <person name="Rijpstra W.I."/>
            <person name="Damste J.S."/>
            <person name="Le Paslier D."/>
            <person name="Muyzer G."/>
            <person name="Wagner M."/>
            <person name="van Loosdrecht M.C."/>
            <person name="Daims H."/>
        </authorList>
    </citation>
    <scope>NUCLEOTIDE SEQUENCE [LARGE SCALE GENOMIC DNA]</scope>
    <source>
        <strain evidence="3">none</strain>
    </source>
</reference>
<protein>
    <recommendedName>
        <fullName evidence="4">Lipoprotein</fullName>
    </recommendedName>
</protein>
<name>I4EGU9_9BACT</name>
<dbReference type="PROSITE" id="PS51257">
    <property type="entry name" value="PROKAR_LIPOPROTEIN"/>
    <property type="match status" value="1"/>
</dbReference>
<keyword evidence="1" id="KW-0732">Signal</keyword>
<evidence type="ECO:0000313" key="3">
    <source>
        <dbReference type="Proteomes" id="UP000004221"/>
    </source>
</evidence>
<proteinExistence type="predicted"/>
<dbReference type="EMBL" id="CAGS01000204">
    <property type="protein sequence ID" value="CCF83911.1"/>
    <property type="molecule type" value="Genomic_DNA"/>
</dbReference>
<sequence length="167" mass="17559">MFHGLRRLAVMVVPALVFMSGVVGGCGGSPEPVEEVVTRQTYEFKSAEFPLQDEWKPGDRIDVTWPVEEGPLTAAAAPEKVDVRLELAGPYDSVESLKQAVNAGAPPAVASAIGSTDTWTGTGLTVTLTLPDDLRPGYYNLSQRTVFTSPDGGESSAGGAKVIRVGP</sequence>
<evidence type="ECO:0000313" key="2">
    <source>
        <dbReference type="EMBL" id="CCF83911.1"/>
    </source>
</evidence>
<feature type="signal peptide" evidence="1">
    <location>
        <begin position="1"/>
        <end position="25"/>
    </location>
</feature>
<evidence type="ECO:0008006" key="4">
    <source>
        <dbReference type="Google" id="ProtNLM"/>
    </source>
</evidence>
<keyword evidence="3" id="KW-1185">Reference proteome</keyword>
<dbReference type="AlphaFoldDB" id="I4EGU9"/>
<feature type="chain" id="PRO_5003689168" description="Lipoprotein" evidence="1">
    <location>
        <begin position="26"/>
        <end position="167"/>
    </location>
</feature>